<comment type="caution">
    <text evidence="2">The sequence shown here is derived from an EMBL/GenBank/DDBJ whole genome shotgun (WGS) entry which is preliminary data.</text>
</comment>
<dbReference type="PANTHER" id="PTHR30619:SF1">
    <property type="entry name" value="RECOMBINATION PROTEIN 2"/>
    <property type="match status" value="1"/>
</dbReference>
<dbReference type="InterPro" id="IPR052159">
    <property type="entry name" value="Competence_DNA_uptake"/>
</dbReference>
<dbReference type="PANTHER" id="PTHR30619">
    <property type="entry name" value="DNA INTERNALIZATION/COMPETENCE PROTEIN COMEC/REC2"/>
    <property type="match status" value="1"/>
</dbReference>
<dbReference type="InterPro" id="IPR001279">
    <property type="entry name" value="Metallo-B-lactamas"/>
</dbReference>
<dbReference type="SUPFAM" id="SSF56281">
    <property type="entry name" value="Metallo-hydrolase/oxidoreductase"/>
    <property type="match status" value="1"/>
</dbReference>
<dbReference type="InterPro" id="IPR036866">
    <property type="entry name" value="RibonucZ/Hydroxyglut_hydro"/>
</dbReference>
<dbReference type="Gene3D" id="3.60.15.10">
    <property type="entry name" value="Ribonuclease Z/Hydroxyacylglutathione hydrolase-like"/>
    <property type="match status" value="1"/>
</dbReference>
<evidence type="ECO:0000313" key="2">
    <source>
        <dbReference type="EMBL" id="KAA6328922.1"/>
    </source>
</evidence>
<dbReference type="AlphaFoldDB" id="A0A5J4R5E8"/>
<dbReference type="Pfam" id="PF00753">
    <property type="entry name" value="Lactamase_B"/>
    <property type="match status" value="1"/>
</dbReference>
<dbReference type="EMBL" id="SNRY01001732">
    <property type="protein sequence ID" value="KAA6328922.1"/>
    <property type="molecule type" value="Genomic_DNA"/>
</dbReference>
<gene>
    <name evidence="2" type="ORF">EZS27_022228</name>
</gene>
<reference evidence="2" key="1">
    <citation type="submission" date="2019-03" db="EMBL/GenBank/DDBJ databases">
        <title>Single cell metagenomics reveals metabolic interactions within the superorganism composed of flagellate Streblomastix strix and complex community of Bacteroidetes bacteria on its surface.</title>
        <authorList>
            <person name="Treitli S.C."/>
            <person name="Kolisko M."/>
            <person name="Husnik F."/>
            <person name="Keeling P."/>
            <person name="Hampl V."/>
        </authorList>
    </citation>
    <scope>NUCLEOTIDE SEQUENCE</scope>
    <source>
        <strain evidence="2">STM</strain>
    </source>
</reference>
<protein>
    <recommendedName>
        <fullName evidence="1">Metallo-beta-lactamase domain-containing protein</fullName>
    </recommendedName>
</protein>
<proteinExistence type="predicted"/>
<name>A0A5J4R5E8_9ZZZZ</name>
<sequence length="355" mass="39545">MSEELAFEIDFHPVGDGEKGGDAITIQYGCLNSQYNYYQKVIVIDGGTLESGKKLVEHIQNVYNTDTVDLVISTHPDNDHCSGLREIANNLTVKEMWIHRPWLSSQEFLSLFKDGRITSNSLKEKLKDALNVVCELESIAKEKNIVLKQPFTGLTFDNGIITVLSPTEDYYKELLPQFRSTPEAAKESFFSKAFSSVKDVVSTVFESMDFETLDETGETSPENNSSVVSLFSYAGQKVLFTGDAGIPALKKVIAIANYNNIALNNLMILQVPHHGSKRNISPSVLNSIHAECACISCPKEGEPKHPAKKVTNALIRRGMKPFSTKGDILCKRHNTPRRADYCSAIQIPFYNQVEE</sequence>
<feature type="domain" description="Metallo-beta-lactamase" evidence="1">
    <location>
        <begin position="40"/>
        <end position="103"/>
    </location>
</feature>
<organism evidence="2">
    <name type="scientific">termite gut metagenome</name>
    <dbReference type="NCBI Taxonomy" id="433724"/>
    <lineage>
        <taxon>unclassified sequences</taxon>
        <taxon>metagenomes</taxon>
        <taxon>organismal metagenomes</taxon>
    </lineage>
</organism>
<accession>A0A5J4R5E8</accession>
<evidence type="ECO:0000259" key="1">
    <source>
        <dbReference type="Pfam" id="PF00753"/>
    </source>
</evidence>